<evidence type="ECO:0000256" key="1">
    <source>
        <dbReference type="ARBA" id="ARBA00006110"/>
    </source>
</evidence>
<dbReference type="InterPro" id="IPR040447">
    <property type="entry name" value="RRM_Rrp7"/>
</dbReference>
<comment type="caution">
    <text evidence="5">The sequence shown here is derived from an EMBL/GenBank/DDBJ whole genome shotgun (WGS) entry which is preliminary data.</text>
</comment>
<dbReference type="STRING" id="61395.A0A1Y1W2K0"/>
<dbReference type="GeneID" id="63804892"/>
<dbReference type="GO" id="GO:0034456">
    <property type="term" value="C:UTP-C complex"/>
    <property type="evidence" value="ECO:0007669"/>
    <property type="project" value="TreeGrafter"/>
</dbReference>
<feature type="coiled-coil region" evidence="2">
    <location>
        <begin position="267"/>
        <end position="294"/>
    </location>
</feature>
<dbReference type="CDD" id="cd12951">
    <property type="entry name" value="RRP7_Rrp7A"/>
    <property type="match status" value="1"/>
</dbReference>
<dbReference type="Pfam" id="PF17799">
    <property type="entry name" value="RRM_Rrp7"/>
    <property type="match status" value="1"/>
</dbReference>
<dbReference type="Pfam" id="PF12923">
    <property type="entry name" value="RRP7"/>
    <property type="match status" value="1"/>
</dbReference>
<evidence type="ECO:0000313" key="6">
    <source>
        <dbReference type="Proteomes" id="UP000193922"/>
    </source>
</evidence>
<accession>A0A1Y1W2K0</accession>
<keyword evidence="2" id="KW-0175">Coiled coil</keyword>
<keyword evidence="6" id="KW-1185">Reference proteome</keyword>
<name>A0A1Y1W2K0_9FUNG</name>
<dbReference type="OrthoDB" id="5390at2759"/>
<evidence type="ECO:0008006" key="7">
    <source>
        <dbReference type="Google" id="ProtNLM"/>
    </source>
</evidence>
<dbReference type="GO" id="GO:0032545">
    <property type="term" value="C:CURI complex"/>
    <property type="evidence" value="ECO:0007669"/>
    <property type="project" value="TreeGrafter"/>
</dbReference>
<dbReference type="InterPro" id="IPR040446">
    <property type="entry name" value="RRP7"/>
</dbReference>
<dbReference type="RefSeq" id="XP_040741383.1">
    <property type="nucleotide sequence ID" value="XM_040888244.1"/>
</dbReference>
<dbReference type="GO" id="GO:0000028">
    <property type="term" value="P:ribosomal small subunit assembly"/>
    <property type="evidence" value="ECO:0007669"/>
    <property type="project" value="TreeGrafter"/>
</dbReference>
<dbReference type="EMBL" id="MCFD01000012">
    <property type="protein sequence ID" value="ORX67496.1"/>
    <property type="molecule type" value="Genomic_DNA"/>
</dbReference>
<reference evidence="5 6" key="1">
    <citation type="submission" date="2016-07" db="EMBL/GenBank/DDBJ databases">
        <title>Pervasive Adenine N6-methylation of Active Genes in Fungi.</title>
        <authorList>
            <consortium name="DOE Joint Genome Institute"/>
            <person name="Mondo S.J."/>
            <person name="Dannebaum R.O."/>
            <person name="Kuo R.C."/>
            <person name="Labutti K."/>
            <person name="Haridas S."/>
            <person name="Kuo A."/>
            <person name="Salamov A."/>
            <person name="Ahrendt S.R."/>
            <person name="Lipzen A."/>
            <person name="Sullivan W."/>
            <person name="Andreopoulos W.B."/>
            <person name="Clum A."/>
            <person name="Lindquist E."/>
            <person name="Daum C."/>
            <person name="Ramamoorthy G.K."/>
            <person name="Gryganskyi A."/>
            <person name="Culley D."/>
            <person name="Magnuson J.K."/>
            <person name="James T.Y."/>
            <person name="O'Malley M.A."/>
            <person name="Stajich J.E."/>
            <person name="Spatafora J.W."/>
            <person name="Visel A."/>
            <person name="Grigoriev I.V."/>
        </authorList>
    </citation>
    <scope>NUCLEOTIDE SEQUENCE [LARGE SCALE GENOMIC DNA]</scope>
    <source>
        <strain evidence="5 6">ATCC 12442</strain>
    </source>
</reference>
<dbReference type="InterPro" id="IPR024326">
    <property type="entry name" value="RRP7_C"/>
</dbReference>
<evidence type="ECO:0000259" key="3">
    <source>
        <dbReference type="Pfam" id="PF12923"/>
    </source>
</evidence>
<dbReference type="Proteomes" id="UP000193922">
    <property type="component" value="Unassembled WGS sequence"/>
</dbReference>
<evidence type="ECO:0000259" key="4">
    <source>
        <dbReference type="Pfam" id="PF17799"/>
    </source>
</evidence>
<protein>
    <recommendedName>
        <fullName evidence="7">Ribosomal RNA-processing protein 7 C-terminal domain-containing protein</fullName>
    </recommendedName>
</protein>
<proteinExistence type="inferred from homology"/>
<feature type="domain" description="Rrp7 RRM-like N-terminal" evidence="4">
    <location>
        <begin position="15"/>
        <end position="114"/>
    </location>
</feature>
<organism evidence="5 6">
    <name type="scientific">Linderina pennispora</name>
    <dbReference type="NCBI Taxonomy" id="61395"/>
    <lineage>
        <taxon>Eukaryota</taxon>
        <taxon>Fungi</taxon>
        <taxon>Fungi incertae sedis</taxon>
        <taxon>Zoopagomycota</taxon>
        <taxon>Kickxellomycotina</taxon>
        <taxon>Kickxellomycetes</taxon>
        <taxon>Kickxellales</taxon>
        <taxon>Kickxellaceae</taxon>
        <taxon>Linderina</taxon>
    </lineage>
</organism>
<feature type="domain" description="Ribosomal RNA-processing protein 7 C-terminal" evidence="3">
    <location>
        <begin position="178"/>
        <end position="300"/>
    </location>
</feature>
<sequence>MKTSKSKKSSGQLEEIGGYKALPVHFADSDAPHFVYFKAHKPKKEDVLLPANRTLFMFNLPADATELSIRRLLKGTARVVQVLFHDVIGRDVIKTSALEARLTASLANDSKDEDTKPVMRTQLLGSGASAHVVVLEEQELANVLNMKSARREWPLGDPASDPLAYHGLSRYIYEYRAARPPIEMLKQDVDGYMAKFEEAQYERERLLAQQRNVPDADGFITVIRSGRKSTNTDGTITVTAATANGIKSAEAKKKDVQFGNMYRFQMRERKRDQLAELRKKFDEDKEKIARMRQNRHFRPY</sequence>
<dbReference type="Gene3D" id="6.10.250.1770">
    <property type="match status" value="1"/>
</dbReference>
<gene>
    <name evidence="5" type="ORF">DL89DRAFT_269293</name>
</gene>
<evidence type="ECO:0000256" key="2">
    <source>
        <dbReference type="SAM" id="Coils"/>
    </source>
</evidence>
<evidence type="ECO:0000313" key="5">
    <source>
        <dbReference type="EMBL" id="ORX67496.1"/>
    </source>
</evidence>
<dbReference type="PANTHER" id="PTHR13191">
    <property type="entry name" value="RIBOSOMAL RNA PROCESSING PROTEIN 7-RELATED"/>
    <property type="match status" value="1"/>
</dbReference>
<comment type="similarity">
    <text evidence="1">Belongs to the RRP7 family.</text>
</comment>
<dbReference type="PANTHER" id="PTHR13191:SF0">
    <property type="entry name" value="RIBOSOMAL RNA-PROCESSING PROTEIN 7 HOMOLOG A-RELATED"/>
    <property type="match status" value="1"/>
</dbReference>
<dbReference type="GO" id="GO:0006364">
    <property type="term" value="P:rRNA processing"/>
    <property type="evidence" value="ECO:0007669"/>
    <property type="project" value="TreeGrafter"/>
</dbReference>
<dbReference type="AlphaFoldDB" id="A0A1Y1W2K0"/>